<dbReference type="AlphaFoldDB" id="X1R8U1"/>
<dbReference type="SUPFAM" id="SSF54001">
    <property type="entry name" value="Cysteine proteinases"/>
    <property type="match status" value="1"/>
</dbReference>
<reference evidence="2" key="1">
    <citation type="journal article" date="2014" name="Front. Microbiol.">
        <title>High frequency of phylogenetically diverse reductive dehalogenase-homologous genes in deep subseafloor sedimentary metagenomes.</title>
        <authorList>
            <person name="Kawai M."/>
            <person name="Futagami T."/>
            <person name="Toyoda A."/>
            <person name="Takaki Y."/>
            <person name="Nishi S."/>
            <person name="Hori S."/>
            <person name="Arai W."/>
            <person name="Tsubouchi T."/>
            <person name="Morono Y."/>
            <person name="Uchiyama I."/>
            <person name="Ito T."/>
            <person name="Fujiyama A."/>
            <person name="Inagaki F."/>
            <person name="Takami H."/>
        </authorList>
    </citation>
    <scope>NUCLEOTIDE SEQUENCE</scope>
    <source>
        <strain evidence="2">Expedition CK06-06</strain>
    </source>
</reference>
<dbReference type="Gene3D" id="3.10.620.30">
    <property type="match status" value="1"/>
</dbReference>
<protein>
    <recommendedName>
        <fullName evidence="1">Transglutaminase-like domain-containing protein</fullName>
    </recommendedName>
</protein>
<feature type="non-terminal residue" evidence="2">
    <location>
        <position position="239"/>
    </location>
</feature>
<proteinExistence type="predicted"/>
<evidence type="ECO:0000259" key="1">
    <source>
        <dbReference type="Pfam" id="PF01841"/>
    </source>
</evidence>
<comment type="caution">
    <text evidence="2">The sequence shown here is derived from an EMBL/GenBank/DDBJ whole genome shotgun (WGS) entry which is preliminary data.</text>
</comment>
<feature type="domain" description="Transglutaminase-like" evidence="1">
    <location>
        <begin position="83"/>
        <end position="196"/>
    </location>
</feature>
<organism evidence="2">
    <name type="scientific">marine sediment metagenome</name>
    <dbReference type="NCBI Taxonomy" id="412755"/>
    <lineage>
        <taxon>unclassified sequences</taxon>
        <taxon>metagenomes</taxon>
        <taxon>ecological metagenomes</taxon>
    </lineage>
</organism>
<dbReference type="InterPro" id="IPR002931">
    <property type="entry name" value="Transglutaminase-like"/>
</dbReference>
<sequence>MKRFKVLLSLIAVVVVVLAATGYVSATPSSGFHEVNGDVYDDWEICRTRAYGEDGFYQISETTFRPVIAFESLGEGSAVAYRLGKQFVAQYPAPLLRAEKIFYFVRDRVNYTSDKEQFKHDEFAQNADELVTMIDQNGVGYGDCEDSTVLLAVMYKGAGYRSAIVVGSEHTAALVYLPDYKKATALFELEGELGWVWAEATGNNNPLGWASKEFLNVELAAYEIGEEAIAPLKPSTAPS</sequence>
<evidence type="ECO:0000313" key="2">
    <source>
        <dbReference type="EMBL" id="GAI59565.1"/>
    </source>
</evidence>
<dbReference type="Pfam" id="PF01841">
    <property type="entry name" value="Transglut_core"/>
    <property type="match status" value="1"/>
</dbReference>
<dbReference type="InterPro" id="IPR038765">
    <property type="entry name" value="Papain-like_cys_pep_sf"/>
</dbReference>
<name>X1R8U1_9ZZZZ</name>
<accession>X1R8U1</accession>
<gene>
    <name evidence="2" type="ORF">S12H4_09793</name>
</gene>
<dbReference type="EMBL" id="BARW01004043">
    <property type="protein sequence ID" value="GAI59565.1"/>
    <property type="molecule type" value="Genomic_DNA"/>
</dbReference>